<dbReference type="InterPro" id="IPR029044">
    <property type="entry name" value="Nucleotide-diphossugar_trans"/>
</dbReference>
<dbReference type="Gene3D" id="3.90.550.10">
    <property type="entry name" value="Spore Coat Polysaccharide Biosynthesis Protein SpsA, Chain A"/>
    <property type="match status" value="1"/>
</dbReference>
<gene>
    <name evidence="3" type="ORF">UFOVP29_146</name>
</gene>
<organism evidence="3">
    <name type="scientific">uncultured Caudovirales phage</name>
    <dbReference type="NCBI Taxonomy" id="2100421"/>
    <lineage>
        <taxon>Viruses</taxon>
        <taxon>Duplodnaviria</taxon>
        <taxon>Heunggongvirae</taxon>
        <taxon>Uroviricota</taxon>
        <taxon>Caudoviricetes</taxon>
        <taxon>Peduoviridae</taxon>
        <taxon>Maltschvirus</taxon>
        <taxon>Maltschvirus maltsch</taxon>
    </lineage>
</organism>
<proteinExistence type="predicted"/>
<dbReference type="PANTHER" id="PTHR31306:SF4">
    <property type="entry name" value="ALPHA-1,2-GALACTOSYLTRANSFERASE"/>
    <property type="match status" value="1"/>
</dbReference>
<dbReference type="GO" id="GO:0006487">
    <property type="term" value="P:protein N-linked glycosylation"/>
    <property type="evidence" value="ECO:0007669"/>
    <property type="project" value="TreeGrafter"/>
</dbReference>
<reference evidence="3" key="1">
    <citation type="submission" date="2020-04" db="EMBL/GenBank/DDBJ databases">
        <authorList>
            <person name="Chiriac C."/>
            <person name="Salcher M."/>
            <person name="Ghai R."/>
            <person name="Kavagutti S V."/>
        </authorList>
    </citation>
    <scope>NUCLEOTIDE SEQUENCE</scope>
</reference>
<name>A0A6J5KQ55_9CAUD</name>
<dbReference type="GO" id="GO:0016020">
    <property type="term" value="C:membrane"/>
    <property type="evidence" value="ECO:0007669"/>
    <property type="project" value="InterPro"/>
</dbReference>
<evidence type="ECO:0000256" key="1">
    <source>
        <dbReference type="ARBA" id="ARBA00022676"/>
    </source>
</evidence>
<dbReference type="PANTHER" id="PTHR31306">
    <property type="entry name" value="ALPHA-1,6-MANNOSYLTRANSFERASE MNN11-RELATED"/>
    <property type="match status" value="1"/>
</dbReference>
<dbReference type="Pfam" id="PF05637">
    <property type="entry name" value="Glyco_transf_34"/>
    <property type="match status" value="1"/>
</dbReference>
<accession>A0A6J5KQ55</accession>
<dbReference type="GO" id="GO:0016757">
    <property type="term" value="F:glycosyltransferase activity"/>
    <property type="evidence" value="ECO:0007669"/>
    <property type="project" value="UniProtKB-KW"/>
</dbReference>
<evidence type="ECO:0000256" key="2">
    <source>
        <dbReference type="ARBA" id="ARBA00022679"/>
    </source>
</evidence>
<keyword evidence="2 3" id="KW-0808">Transferase</keyword>
<sequence length="223" mass="25365">MAIASMHDANYAWLSPYTWDLNGLAYAQSWGYMTTLADTGHNMPPGFAKINHMLQFGLDNPQVEWIFWKDCDSLLTNFSIKLEDIADPKYHVLLTSFWNGINAGMMMVRNSPQGQGWLKMIMDNMPQYRFSHWLEQQVMIDKMDEYKDIVKLVPQRTFNAACFSDGCHGDAPPNPVDLLGTDGQWQQGDFAMHWPGQANQLRASLVNKYFPLIIPAAARNAIA</sequence>
<dbReference type="EMBL" id="LR796167">
    <property type="protein sequence ID" value="CAB4122987.1"/>
    <property type="molecule type" value="Genomic_DNA"/>
</dbReference>
<protein>
    <submittedName>
        <fullName evidence="3">Glycosyltransferase 34</fullName>
    </submittedName>
</protein>
<dbReference type="InterPro" id="IPR008630">
    <property type="entry name" value="Glyco_trans_34"/>
</dbReference>
<evidence type="ECO:0000313" key="3">
    <source>
        <dbReference type="EMBL" id="CAB4122987.1"/>
    </source>
</evidence>
<keyword evidence="1" id="KW-0328">Glycosyltransferase</keyword>